<dbReference type="Proteomes" id="UP000177050">
    <property type="component" value="Unassembled WGS sequence"/>
</dbReference>
<dbReference type="PANTHER" id="PTHR43195">
    <property type="entry name" value="TRANSKETOLASE"/>
    <property type="match status" value="1"/>
</dbReference>
<dbReference type="EMBL" id="MGBR01000001">
    <property type="protein sequence ID" value="OGK74017.1"/>
    <property type="molecule type" value="Genomic_DNA"/>
</dbReference>
<dbReference type="PANTHER" id="PTHR43195:SF1">
    <property type="entry name" value="FI06132P-RELATED"/>
    <property type="match status" value="1"/>
</dbReference>
<evidence type="ECO:0000256" key="6">
    <source>
        <dbReference type="ARBA" id="ARBA00011738"/>
    </source>
</evidence>
<keyword evidence="9" id="KW-0479">Metal-binding</keyword>
<keyword evidence="11" id="KW-0460">Magnesium</keyword>
<accession>A0A1F7L1M6</accession>
<keyword evidence="10" id="KW-0106">Calcium</keyword>
<proteinExistence type="inferred from homology"/>
<comment type="subunit">
    <text evidence="6">Homodimer.</text>
</comment>
<evidence type="ECO:0000256" key="4">
    <source>
        <dbReference type="ARBA" id="ARBA00001964"/>
    </source>
</evidence>
<evidence type="ECO:0000256" key="3">
    <source>
        <dbReference type="ARBA" id="ARBA00001946"/>
    </source>
</evidence>
<comment type="similarity">
    <text evidence="5">Belongs to the transketolase family.</text>
</comment>
<comment type="caution">
    <text evidence="14">The sequence shown here is derived from an EMBL/GenBank/DDBJ whole genome shotgun (WGS) entry which is preliminary data.</text>
</comment>
<dbReference type="NCBIfam" id="NF004559">
    <property type="entry name" value="PRK05899.2-5"/>
    <property type="match status" value="1"/>
</dbReference>
<dbReference type="GO" id="GO:0046872">
    <property type="term" value="F:metal ion binding"/>
    <property type="evidence" value="ECO:0007669"/>
    <property type="project" value="UniProtKB-KW"/>
</dbReference>
<dbReference type="FunFam" id="3.40.50.970:FF:000129">
    <property type="entry name" value="Transketolase"/>
    <property type="match status" value="1"/>
</dbReference>
<dbReference type="InterPro" id="IPR005475">
    <property type="entry name" value="Transketolase-like_Pyr-bd"/>
</dbReference>
<evidence type="ECO:0000256" key="12">
    <source>
        <dbReference type="ARBA" id="ARBA00023052"/>
    </source>
</evidence>
<sequence length="720" mass="80078">MTSILTLKALSKRIRYQILSSTTAAGSGHPTSCLSAVELMTTLFFGGFLKQDIQNPQNYENDRVIFSKGHAAPLLYSLYETAGVLTQKELMTLRKFDSRLQGHPTPEFPWADVATGSLGQGLSIAVGMALALKNFRSLLPNIYVLLGDSELAEGQNWEALEIASYYKLNTIVGILDMSRLGQQGQTMLGWNTHAYAKRVEAFGCQAIVVEDGNDLKQVYNAFMQVESLRLTSHKPILIIAKTIKGKGGSFLEDKDGWHGKTLSSKQLTKALEELGPVDLKLKGTIKKPNYAFACHPGEGRDPIYKYNSCNYSLDSRLRGNDKISSLLKKLVVSSQMKVATSKKALCTTHYSLNDSIATREAFGDALFDMGHDEKIVVLDAEMSNSTFEDKFKKRFPERFYEMFIAEQNMMSTALGMAKIGHIPFVSTFAAFLTRAFDQIRMCQYSIQTAIGGENSGKNLKQNLSQSNTLNIIGSHCGVSIGADGPSQMGLEDIAMMRAINQSTVLYPADAVSSYKLTRLMETNPGINYLRTTREKTPIIYNNDEEFHVGGLKIHYPNPNKLQITNNKLQTNHKSQNSKLQTKYKIKAIVITAGITLHEALKAQKELEKEKIYITVVDLYSIKPLDVKSLQTAIKDVKKIIVVEDHYEAGGIGEAILSITNFQSNSNNSMINENSLKTENCKITKFTHLCVRKTPRSGTPQELLRFEGIDKEAIKNTVIYE</sequence>
<dbReference type="Gene3D" id="3.40.50.970">
    <property type="match status" value="2"/>
</dbReference>
<protein>
    <recommendedName>
        <fullName evidence="7">Transketolase</fullName>
    </recommendedName>
</protein>
<dbReference type="PROSITE" id="PS00802">
    <property type="entry name" value="TRANSKETOLASE_2"/>
    <property type="match status" value="1"/>
</dbReference>
<organism evidence="14 15">
    <name type="scientific">Candidatus Roizmanbacteria bacterium RIFOXYD1_FULL_38_12</name>
    <dbReference type="NCBI Taxonomy" id="1802093"/>
    <lineage>
        <taxon>Bacteria</taxon>
        <taxon>Candidatus Roizmaniibacteriota</taxon>
    </lineage>
</organism>
<dbReference type="InterPro" id="IPR005474">
    <property type="entry name" value="Transketolase_N"/>
</dbReference>
<keyword evidence="12" id="KW-0786">Thiamine pyrophosphate</keyword>
<comment type="cofactor">
    <cofactor evidence="3">
        <name>Mg(2+)</name>
        <dbReference type="ChEBI" id="CHEBI:18420"/>
    </cofactor>
</comment>
<dbReference type="Pfam" id="PF02780">
    <property type="entry name" value="Transketolase_C"/>
    <property type="match status" value="1"/>
</dbReference>
<evidence type="ECO:0000313" key="15">
    <source>
        <dbReference type="Proteomes" id="UP000177050"/>
    </source>
</evidence>
<comment type="cofactor">
    <cofactor evidence="4">
        <name>thiamine diphosphate</name>
        <dbReference type="ChEBI" id="CHEBI:58937"/>
    </cofactor>
</comment>
<evidence type="ECO:0000313" key="14">
    <source>
        <dbReference type="EMBL" id="OGK74017.1"/>
    </source>
</evidence>
<dbReference type="InterPro" id="IPR020826">
    <property type="entry name" value="Transketolase_BS"/>
</dbReference>
<comment type="cofactor">
    <cofactor evidence="1">
        <name>Ca(2+)</name>
        <dbReference type="ChEBI" id="CHEBI:29108"/>
    </cofactor>
</comment>
<keyword evidence="8" id="KW-0808">Transferase</keyword>
<dbReference type="PROSITE" id="PS00801">
    <property type="entry name" value="TRANSKETOLASE_1"/>
    <property type="match status" value="1"/>
</dbReference>
<evidence type="ECO:0000259" key="13">
    <source>
        <dbReference type="SMART" id="SM00861"/>
    </source>
</evidence>
<evidence type="ECO:0000256" key="11">
    <source>
        <dbReference type="ARBA" id="ARBA00022842"/>
    </source>
</evidence>
<reference evidence="14 15" key="1">
    <citation type="journal article" date="2016" name="Nat. Commun.">
        <title>Thousands of microbial genomes shed light on interconnected biogeochemical processes in an aquifer system.</title>
        <authorList>
            <person name="Anantharaman K."/>
            <person name="Brown C.T."/>
            <person name="Hug L.A."/>
            <person name="Sharon I."/>
            <person name="Castelle C.J."/>
            <person name="Probst A.J."/>
            <person name="Thomas B.C."/>
            <person name="Singh A."/>
            <person name="Wilkins M.J."/>
            <person name="Karaoz U."/>
            <person name="Brodie E.L."/>
            <person name="Williams K.H."/>
            <person name="Hubbard S.S."/>
            <person name="Banfield J.F."/>
        </authorList>
    </citation>
    <scope>NUCLEOTIDE SEQUENCE [LARGE SCALE GENOMIC DNA]</scope>
</reference>
<gene>
    <name evidence="14" type="ORF">A3K52_04565</name>
</gene>
<dbReference type="GO" id="GO:0005737">
    <property type="term" value="C:cytoplasm"/>
    <property type="evidence" value="ECO:0007669"/>
    <property type="project" value="UniProtKB-ARBA"/>
</dbReference>
<dbReference type="Pfam" id="PF02779">
    <property type="entry name" value="Transket_pyr"/>
    <property type="match status" value="2"/>
</dbReference>
<evidence type="ECO:0000256" key="7">
    <source>
        <dbReference type="ARBA" id="ARBA00016662"/>
    </source>
</evidence>
<dbReference type="InterPro" id="IPR051424">
    <property type="entry name" value="Transketolase-like"/>
</dbReference>
<feature type="domain" description="Transketolase-like pyrimidine-binding" evidence="13">
    <location>
        <begin position="356"/>
        <end position="538"/>
    </location>
</feature>
<dbReference type="InterPro" id="IPR033248">
    <property type="entry name" value="Transketolase_C"/>
</dbReference>
<dbReference type="InterPro" id="IPR049557">
    <property type="entry name" value="Transketolase_CS"/>
</dbReference>
<dbReference type="InterPro" id="IPR009014">
    <property type="entry name" value="Transketo_C/PFOR_II"/>
</dbReference>
<dbReference type="CDD" id="cd07033">
    <property type="entry name" value="TPP_PYR_DXS_TK_like"/>
    <property type="match status" value="1"/>
</dbReference>
<evidence type="ECO:0000256" key="5">
    <source>
        <dbReference type="ARBA" id="ARBA00007131"/>
    </source>
</evidence>
<evidence type="ECO:0000256" key="9">
    <source>
        <dbReference type="ARBA" id="ARBA00022723"/>
    </source>
</evidence>
<dbReference type="SUPFAM" id="SSF52518">
    <property type="entry name" value="Thiamin diphosphate-binding fold (THDP-binding)"/>
    <property type="match status" value="2"/>
</dbReference>
<dbReference type="GO" id="GO:0004802">
    <property type="term" value="F:transketolase activity"/>
    <property type="evidence" value="ECO:0007669"/>
    <property type="project" value="TreeGrafter"/>
</dbReference>
<name>A0A1F7L1M6_9BACT</name>
<evidence type="ECO:0000256" key="8">
    <source>
        <dbReference type="ARBA" id="ARBA00022679"/>
    </source>
</evidence>
<dbReference type="GO" id="GO:0019682">
    <property type="term" value="P:glyceraldehyde-3-phosphate metabolic process"/>
    <property type="evidence" value="ECO:0007669"/>
    <property type="project" value="UniProtKB-ARBA"/>
</dbReference>
<dbReference type="CDD" id="cd02012">
    <property type="entry name" value="TPP_TK"/>
    <property type="match status" value="1"/>
</dbReference>
<dbReference type="InterPro" id="IPR029061">
    <property type="entry name" value="THDP-binding"/>
</dbReference>
<dbReference type="Pfam" id="PF00456">
    <property type="entry name" value="Transketolase_N"/>
    <property type="match status" value="1"/>
</dbReference>
<dbReference type="AlphaFoldDB" id="A0A1F7L1M6"/>
<dbReference type="SUPFAM" id="SSF52922">
    <property type="entry name" value="TK C-terminal domain-like"/>
    <property type="match status" value="1"/>
</dbReference>
<evidence type="ECO:0000256" key="10">
    <source>
        <dbReference type="ARBA" id="ARBA00022837"/>
    </source>
</evidence>
<evidence type="ECO:0000256" key="1">
    <source>
        <dbReference type="ARBA" id="ARBA00001913"/>
    </source>
</evidence>
<dbReference type="GO" id="GO:0030976">
    <property type="term" value="F:thiamine pyrophosphate binding"/>
    <property type="evidence" value="ECO:0007669"/>
    <property type="project" value="TreeGrafter"/>
</dbReference>
<comment type="cofactor">
    <cofactor evidence="2">
        <name>Mn(2+)</name>
        <dbReference type="ChEBI" id="CHEBI:29035"/>
    </cofactor>
</comment>
<dbReference type="SMART" id="SM00861">
    <property type="entry name" value="Transket_pyr"/>
    <property type="match status" value="1"/>
</dbReference>
<dbReference type="Gene3D" id="3.40.50.920">
    <property type="match status" value="1"/>
</dbReference>
<evidence type="ECO:0000256" key="2">
    <source>
        <dbReference type="ARBA" id="ARBA00001936"/>
    </source>
</evidence>